<dbReference type="Proteomes" id="UP001064048">
    <property type="component" value="Chromosome 13"/>
</dbReference>
<comment type="caution">
    <text evidence="1">The sequence shown here is derived from an EMBL/GenBank/DDBJ whole genome shotgun (WGS) entry which is preliminary data.</text>
</comment>
<proteinExistence type="predicted"/>
<name>A0ACC0JAM4_CHOFU</name>
<evidence type="ECO:0000313" key="2">
    <source>
        <dbReference type="Proteomes" id="UP001064048"/>
    </source>
</evidence>
<keyword evidence="2" id="KW-1185">Reference proteome</keyword>
<evidence type="ECO:0000313" key="1">
    <source>
        <dbReference type="EMBL" id="KAI8421178.1"/>
    </source>
</evidence>
<reference evidence="1 2" key="1">
    <citation type="journal article" date="2022" name="Genome Biol. Evol.">
        <title>The Spruce Budworm Genome: Reconstructing the Evolutionary History of Antifreeze Proteins.</title>
        <authorList>
            <person name="Beliveau C."/>
            <person name="Gagne P."/>
            <person name="Picq S."/>
            <person name="Vernygora O."/>
            <person name="Keeling C.I."/>
            <person name="Pinkney K."/>
            <person name="Doucet D."/>
            <person name="Wen F."/>
            <person name="Johnston J.S."/>
            <person name="Maaroufi H."/>
            <person name="Boyle B."/>
            <person name="Laroche J."/>
            <person name="Dewar K."/>
            <person name="Juretic N."/>
            <person name="Blackburn G."/>
            <person name="Nisole A."/>
            <person name="Brunet B."/>
            <person name="Brandao M."/>
            <person name="Lumley L."/>
            <person name="Duan J."/>
            <person name="Quan G."/>
            <person name="Lucarotti C.J."/>
            <person name="Roe A.D."/>
            <person name="Sperling F.A.H."/>
            <person name="Levesque R.C."/>
            <person name="Cusson M."/>
        </authorList>
    </citation>
    <scope>NUCLEOTIDE SEQUENCE [LARGE SCALE GENOMIC DNA]</scope>
    <source>
        <strain evidence="1">Glfc:IPQL:Cfum</strain>
    </source>
</reference>
<gene>
    <name evidence="1" type="ORF">MSG28_008249</name>
</gene>
<sequence>MKTFSLTDIPEFSKKEHIVVVGIIGKSPYRYPNKTTPLLPSAATEENGIECHWDERRSVLYLHAVTYLDTKQLATLAADLDENSNTTEKDADASHWLVAAGELAAEACKAMALIFHLCHIVRAERLGGAWESHGRACCPRLLFHFRRGPSALRRAPAALKRLEHSVEDQLYFILRKARIITNVW</sequence>
<dbReference type="EMBL" id="CM046113">
    <property type="protein sequence ID" value="KAI8421178.1"/>
    <property type="molecule type" value="Genomic_DNA"/>
</dbReference>
<organism evidence="1 2">
    <name type="scientific">Choristoneura fumiferana</name>
    <name type="common">Spruce budworm moth</name>
    <name type="synonym">Archips fumiferana</name>
    <dbReference type="NCBI Taxonomy" id="7141"/>
    <lineage>
        <taxon>Eukaryota</taxon>
        <taxon>Metazoa</taxon>
        <taxon>Ecdysozoa</taxon>
        <taxon>Arthropoda</taxon>
        <taxon>Hexapoda</taxon>
        <taxon>Insecta</taxon>
        <taxon>Pterygota</taxon>
        <taxon>Neoptera</taxon>
        <taxon>Endopterygota</taxon>
        <taxon>Lepidoptera</taxon>
        <taxon>Glossata</taxon>
        <taxon>Ditrysia</taxon>
        <taxon>Tortricoidea</taxon>
        <taxon>Tortricidae</taxon>
        <taxon>Tortricinae</taxon>
        <taxon>Choristoneura</taxon>
    </lineage>
</organism>
<accession>A0ACC0JAM4</accession>
<protein>
    <submittedName>
        <fullName evidence="1">Uncharacterized protein</fullName>
    </submittedName>
</protein>